<evidence type="ECO:0000256" key="1">
    <source>
        <dbReference type="ARBA" id="ARBA00010875"/>
    </source>
</evidence>
<evidence type="ECO:0000256" key="5">
    <source>
        <dbReference type="ARBA" id="ARBA00022801"/>
    </source>
</evidence>
<dbReference type="NCBIfam" id="TIGR00043">
    <property type="entry name" value="rRNA maturation RNase YbeY"/>
    <property type="match status" value="1"/>
</dbReference>
<name>A0A3D8IT80_9HELI</name>
<evidence type="ECO:0000313" key="8">
    <source>
        <dbReference type="EMBL" id="RDU68489.1"/>
    </source>
</evidence>
<keyword evidence="4 7" id="KW-0255">Endonuclease</keyword>
<dbReference type="RefSeq" id="WP_115570436.1">
    <property type="nucleotide sequence ID" value="NZ_NXLT01000001.1"/>
</dbReference>
<evidence type="ECO:0000313" key="9">
    <source>
        <dbReference type="Proteomes" id="UP000256514"/>
    </source>
</evidence>
<dbReference type="GO" id="GO:0004521">
    <property type="term" value="F:RNA endonuclease activity"/>
    <property type="evidence" value="ECO:0007669"/>
    <property type="project" value="UniProtKB-UniRule"/>
</dbReference>
<gene>
    <name evidence="7" type="primary">ybeY</name>
    <name evidence="8" type="ORF">CQA54_01400</name>
</gene>
<keyword evidence="7" id="KW-0690">Ribosome biogenesis</keyword>
<evidence type="ECO:0000256" key="3">
    <source>
        <dbReference type="ARBA" id="ARBA00022723"/>
    </source>
</evidence>
<keyword evidence="6 7" id="KW-0862">Zinc</keyword>
<dbReference type="Gene3D" id="3.40.390.30">
    <property type="entry name" value="Metalloproteases ('zincins'), catalytic domain"/>
    <property type="match status" value="1"/>
</dbReference>
<reference evidence="8 9" key="1">
    <citation type="submission" date="2018-04" db="EMBL/GenBank/DDBJ databases">
        <title>Novel Campyloabacter and Helicobacter Species and Strains.</title>
        <authorList>
            <person name="Mannion A.J."/>
            <person name="Shen Z."/>
            <person name="Fox J.G."/>
        </authorList>
    </citation>
    <scope>NUCLEOTIDE SEQUENCE [LARGE SCALE GENOMIC DNA]</scope>
    <source>
        <strain evidence="8 9">MIT 12-6600</strain>
    </source>
</reference>
<feature type="binding site" evidence="7">
    <location>
        <position position="119"/>
    </location>
    <ligand>
        <name>Zn(2+)</name>
        <dbReference type="ChEBI" id="CHEBI:29105"/>
        <note>catalytic</note>
    </ligand>
</feature>
<dbReference type="GO" id="GO:0004222">
    <property type="term" value="F:metalloendopeptidase activity"/>
    <property type="evidence" value="ECO:0007669"/>
    <property type="project" value="InterPro"/>
</dbReference>
<dbReference type="Proteomes" id="UP000256514">
    <property type="component" value="Unassembled WGS sequence"/>
</dbReference>
<feature type="binding site" evidence="7">
    <location>
        <position position="115"/>
    </location>
    <ligand>
        <name>Zn(2+)</name>
        <dbReference type="ChEBI" id="CHEBI:29105"/>
        <note>catalytic</note>
    </ligand>
</feature>
<organism evidence="8 9">
    <name type="scientific">Helicobacter equorum</name>
    <dbReference type="NCBI Taxonomy" id="361872"/>
    <lineage>
        <taxon>Bacteria</taxon>
        <taxon>Pseudomonadati</taxon>
        <taxon>Campylobacterota</taxon>
        <taxon>Epsilonproteobacteria</taxon>
        <taxon>Campylobacterales</taxon>
        <taxon>Helicobacteraceae</taxon>
        <taxon>Helicobacter</taxon>
    </lineage>
</organism>
<dbReference type="SUPFAM" id="SSF55486">
    <property type="entry name" value="Metalloproteases ('zincins'), catalytic domain"/>
    <property type="match status" value="1"/>
</dbReference>
<proteinExistence type="inferred from homology"/>
<evidence type="ECO:0000256" key="2">
    <source>
        <dbReference type="ARBA" id="ARBA00022722"/>
    </source>
</evidence>
<dbReference type="OrthoDB" id="9807740at2"/>
<keyword evidence="9" id="KW-1185">Reference proteome</keyword>
<dbReference type="InterPro" id="IPR020549">
    <property type="entry name" value="YbeY_CS"/>
</dbReference>
<dbReference type="PANTHER" id="PTHR46986">
    <property type="entry name" value="ENDORIBONUCLEASE YBEY, CHLOROPLASTIC"/>
    <property type="match status" value="1"/>
</dbReference>
<comment type="caution">
    <text evidence="8">The sequence shown here is derived from an EMBL/GenBank/DDBJ whole genome shotgun (WGS) entry which is preliminary data.</text>
</comment>
<dbReference type="HAMAP" id="MF_00009">
    <property type="entry name" value="Endoribonucl_YbeY"/>
    <property type="match status" value="1"/>
</dbReference>
<dbReference type="EC" id="3.1.-.-" evidence="7"/>
<feature type="binding site" evidence="7">
    <location>
        <position position="125"/>
    </location>
    <ligand>
        <name>Zn(2+)</name>
        <dbReference type="ChEBI" id="CHEBI:29105"/>
        <note>catalytic</note>
    </ligand>
</feature>
<comment type="function">
    <text evidence="7">Single strand-specific metallo-endoribonuclease involved in late-stage 70S ribosome quality control and in maturation of the 3' terminus of the 16S rRNA.</text>
</comment>
<dbReference type="Pfam" id="PF02130">
    <property type="entry name" value="YbeY"/>
    <property type="match status" value="1"/>
</dbReference>
<evidence type="ECO:0000256" key="7">
    <source>
        <dbReference type="HAMAP-Rule" id="MF_00009"/>
    </source>
</evidence>
<dbReference type="InterPro" id="IPR002036">
    <property type="entry name" value="YbeY"/>
</dbReference>
<dbReference type="PROSITE" id="PS01306">
    <property type="entry name" value="UPF0054"/>
    <property type="match status" value="1"/>
</dbReference>
<keyword evidence="5 7" id="KW-0378">Hydrolase</keyword>
<dbReference type="PANTHER" id="PTHR46986:SF1">
    <property type="entry name" value="ENDORIBONUCLEASE YBEY, CHLOROPLASTIC"/>
    <property type="match status" value="1"/>
</dbReference>
<dbReference type="InterPro" id="IPR023091">
    <property type="entry name" value="MetalPrtase_cat_dom_sf_prd"/>
</dbReference>
<dbReference type="GO" id="GO:0006364">
    <property type="term" value="P:rRNA processing"/>
    <property type="evidence" value="ECO:0007669"/>
    <property type="project" value="UniProtKB-UniRule"/>
</dbReference>
<protein>
    <recommendedName>
        <fullName evidence="7">Endoribonuclease YbeY</fullName>
        <ecNumber evidence="7">3.1.-.-</ecNumber>
    </recommendedName>
</protein>
<keyword evidence="3 7" id="KW-0479">Metal-binding</keyword>
<comment type="cofactor">
    <cofactor evidence="7">
        <name>Zn(2+)</name>
        <dbReference type="ChEBI" id="CHEBI:29105"/>
    </cofactor>
    <text evidence="7">Binds 1 zinc ion.</text>
</comment>
<evidence type="ECO:0000256" key="4">
    <source>
        <dbReference type="ARBA" id="ARBA00022759"/>
    </source>
</evidence>
<evidence type="ECO:0000256" key="6">
    <source>
        <dbReference type="ARBA" id="ARBA00022833"/>
    </source>
</evidence>
<comment type="similarity">
    <text evidence="1 7">Belongs to the endoribonuclease YbeY family.</text>
</comment>
<keyword evidence="7" id="KW-0963">Cytoplasm</keyword>
<accession>A0A3D8IT80</accession>
<sequence>MLEIQNLSSYTLDSHKFEEIFFTLTKAYKPNLASHLCVEILITDSAQIQEINATHRNQDKPTDVLSFPLDVDFVYAPAECMLNIGSVVLNAQMADAIATNLGHSLEDELYLLFIHALLHIFGFDHEVDNGEHRQEERQWITFFKLPKSLIERTQDS</sequence>
<dbReference type="GO" id="GO:0008270">
    <property type="term" value="F:zinc ion binding"/>
    <property type="evidence" value="ECO:0007669"/>
    <property type="project" value="UniProtKB-UniRule"/>
</dbReference>
<dbReference type="EMBL" id="NXLT01000001">
    <property type="protein sequence ID" value="RDU68489.1"/>
    <property type="molecule type" value="Genomic_DNA"/>
</dbReference>
<comment type="subcellular location">
    <subcellularLocation>
        <location evidence="7">Cytoplasm</location>
    </subcellularLocation>
</comment>
<keyword evidence="2 7" id="KW-0540">Nuclease</keyword>
<dbReference type="AlphaFoldDB" id="A0A3D8IT80"/>
<keyword evidence="7" id="KW-0698">rRNA processing</keyword>
<dbReference type="GO" id="GO:0005737">
    <property type="term" value="C:cytoplasm"/>
    <property type="evidence" value="ECO:0007669"/>
    <property type="project" value="UniProtKB-SubCell"/>
</dbReference>